<proteinExistence type="predicted"/>
<reference evidence="2" key="1">
    <citation type="submission" date="2022-01" db="EMBL/GenBank/DDBJ databases">
        <title>Novel species in genus Dyadobacter.</title>
        <authorList>
            <person name="Ma C."/>
        </authorList>
    </citation>
    <scope>NUCLEOTIDE SEQUENCE</scope>
    <source>
        <strain evidence="2">CY357</strain>
    </source>
</reference>
<gene>
    <name evidence="2" type="ORF">L0661_11810</name>
</gene>
<sequence length="79" mass="9463">MLAEPVFRFTDELQGWIFVFACSFTYLCKAFFWDYDFWFDGYAYFFMLAGHRSMGSGWDMVRCQKKDLKEGIALLSVYF</sequence>
<keyword evidence="1" id="KW-1133">Transmembrane helix</keyword>
<dbReference type="AlphaFoldDB" id="A0A9X1QDA6"/>
<evidence type="ECO:0000256" key="1">
    <source>
        <dbReference type="SAM" id="Phobius"/>
    </source>
</evidence>
<keyword evidence="1" id="KW-0472">Membrane</keyword>
<comment type="caution">
    <text evidence="2">The sequence shown here is derived from an EMBL/GenBank/DDBJ whole genome shotgun (WGS) entry which is preliminary data.</text>
</comment>
<dbReference type="RefSeq" id="WP_235177927.1">
    <property type="nucleotide sequence ID" value="NZ_JAKFFV010000007.1"/>
</dbReference>
<evidence type="ECO:0000313" key="3">
    <source>
        <dbReference type="Proteomes" id="UP001139411"/>
    </source>
</evidence>
<organism evidence="2 3">
    <name type="scientific">Dyadobacter chenhuakuii</name>
    <dbReference type="NCBI Taxonomy" id="2909339"/>
    <lineage>
        <taxon>Bacteria</taxon>
        <taxon>Pseudomonadati</taxon>
        <taxon>Bacteroidota</taxon>
        <taxon>Cytophagia</taxon>
        <taxon>Cytophagales</taxon>
        <taxon>Spirosomataceae</taxon>
        <taxon>Dyadobacter</taxon>
    </lineage>
</organism>
<dbReference type="Proteomes" id="UP001139411">
    <property type="component" value="Unassembled WGS sequence"/>
</dbReference>
<dbReference type="EMBL" id="JAKFFV010000007">
    <property type="protein sequence ID" value="MCF2498996.1"/>
    <property type="molecule type" value="Genomic_DNA"/>
</dbReference>
<name>A0A9X1QDA6_9BACT</name>
<protein>
    <submittedName>
        <fullName evidence="2">Uncharacterized protein</fullName>
    </submittedName>
</protein>
<feature type="transmembrane region" description="Helical" evidence="1">
    <location>
        <begin position="13"/>
        <end position="32"/>
    </location>
</feature>
<evidence type="ECO:0000313" key="2">
    <source>
        <dbReference type="EMBL" id="MCF2498996.1"/>
    </source>
</evidence>
<keyword evidence="1" id="KW-0812">Transmembrane</keyword>
<accession>A0A9X1QDA6</accession>